<evidence type="ECO:0000313" key="2">
    <source>
        <dbReference type="Proteomes" id="UP000787635"/>
    </source>
</evidence>
<evidence type="ECO:0000313" key="1">
    <source>
        <dbReference type="EMBL" id="NKC31709.1"/>
    </source>
</evidence>
<dbReference type="Proteomes" id="UP000787635">
    <property type="component" value="Unassembled WGS sequence"/>
</dbReference>
<gene>
    <name evidence="1" type="ORF">HEQ75_12655</name>
</gene>
<name>A0ABX1E3F8_9PROT</name>
<reference evidence="1 2" key="1">
    <citation type="submission" date="2020-03" db="EMBL/GenBank/DDBJ databases">
        <title>Roseomonas selenitidurans sp. nov. isolated from urban soil.</title>
        <authorList>
            <person name="Liu H."/>
        </authorList>
    </citation>
    <scope>NUCLEOTIDE SEQUENCE [LARGE SCALE GENOMIC DNA]</scope>
    <source>
        <strain evidence="1 2">BU-1</strain>
    </source>
</reference>
<evidence type="ECO:0008006" key="3">
    <source>
        <dbReference type="Google" id="ProtNLM"/>
    </source>
</evidence>
<accession>A0ABX1E3F8</accession>
<proteinExistence type="predicted"/>
<protein>
    <recommendedName>
        <fullName evidence="3">Papain-like cysteine peptidase</fullName>
    </recommendedName>
</protein>
<comment type="caution">
    <text evidence="1">The sequence shown here is derived from an EMBL/GenBank/DDBJ whole genome shotgun (WGS) entry which is preliminary data.</text>
</comment>
<dbReference type="RefSeq" id="WP_168031012.1">
    <property type="nucleotide sequence ID" value="NZ_JAAVNE010000018.1"/>
</dbReference>
<dbReference type="EMBL" id="JAAVNE010000018">
    <property type="protein sequence ID" value="NKC31709.1"/>
    <property type="molecule type" value="Genomic_DNA"/>
</dbReference>
<sequence>MHDPDLVFSLGPNCRNTWNLRHHFETDRAYPFDWWITPAKSMLALLEPGFRFQVAREDLAVTEPADGTNSVYNRRLNLLHHHDFDRDGALVRPIAEAAIERLNAKYTALFARLWADLARAERPLAVLNGSFGGWPGGTPDGGSNPALNGFLAPRDLVAALRGRLGAKLRVVVVEIGKPRRLDLDGGTVIRLPDSGARLPNLPPGQGYAEPVHIFQEAFAALGLKPGPLGLREDAAASLAISNNTPRVRLA</sequence>
<keyword evidence="2" id="KW-1185">Reference proteome</keyword>
<organism evidence="1 2">
    <name type="scientific">Falsiroseomonas selenitidurans</name>
    <dbReference type="NCBI Taxonomy" id="2716335"/>
    <lineage>
        <taxon>Bacteria</taxon>
        <taxon>Pseudomonadati</taxon>
        <taxon>Pseudomonadota</taxon>
        <taxon>Alphaproteobacteria</taxon>
        <taxon>Acetobacterales</taxon>
        <taxon>Roseomonadaceae</taxon>
        <taxon>Falsiroseomonas</taxon>
    </lineage>
</organism>